<proteinExistence type="predicted"/>
<accession>A0A7U7G911</accession>
<evidence type="ECO:0000313" key="2">
    <source>
        <dbReference type="Proteomes" id="UP000019184"/>
    </source>
</evidence>
<dbReference type="Proteomes" id="UP000019184">
    <property type="component" value="Unassembled WGS sequence"/>
</dbReference>
<dbReference type="AlphaFoldDB" id="A0A7U7G911"/>
<name>A0A7U7G911_9GAMM</name>
<protein>
    <submittedName>
        <fullName evidence="1">Uncharacterized protein</fullName>
    </submittedName>
</protein>
<sequence length="99" mass="10325">MSRYSWIIVSGLLWAGSVWAGEDFCAAHGRMAGKLAAARIAGVSEADALSTVIQARVSPSVRDLLVSTVDLAYASDRPPATVAAQAEALCRTVTPARGH</sequence>
<dbReference type="EMBL" id="CBTK010000041">
    <property type="protein sequence ID" value="CDH43804.1"/>
    <property type="molecule type" value="Genomic_DNA"/>
</dbReference>
<comment type="caution">
    <text evidence="1">The sequence shown here is derived from an EMBL/GenBank/DDBJ whole genome shotgun (WGS) entry which is preliminary data.</text>
</comment>
<reference evidence="1 2" key="1">
    <citation type="journal article" date="2014" name="ISME J.">
        <title>Candidatus Competibacter-lineage genomes retrieved from metagenomes reveal functional metabolic diversity.</title>
        <authorList>
            <person name="McIlroy S.J."/>
            <person name="Albertsen M."/>
            <person name="Andresen E.K."/>
            <person name="Saunders A.M."/>
            <person name="Kristiansen R."/>
            <person name="Stokholm-Bjerregaard M."/>
            <person name="Nielsen K.L."/>
            <person name="Nielsen P.H."/>
        </authorList>
    </citation>
    <scope>NUCLEOTIDE SEQUENCE [LARGE SCALE GENOMIC DNA]</scope>
    <source>
        <strain evidence="1 2">Run_B_J11</strain>
    </source>
</reference>
<gene>
    <name evidence="1" type="ORF">BN874_1350002</name>
</gene>
<evidence type="ECO:0000313" key="1">
    <source>
        <dbReference type="EMBL" id="CDH43804.1"/>
    </source>
</evidence>
<keyword evidence="2" id="KW-1185">Reference proteome</keyword>
<organism evidence="1 2">
    <name type="scientific">Candidatus Contendobacter odensis Run_B_J11</name>
    <dbReference type="NCBI Taxonomy" id="1400861"/>
    <lineage>
        <taxon>Bacteria</taxon>
        <taxon>Pseudomonadati</taxon>
        <taxon>Pseudomonadota</taxon>
        <taxon>Gammaproteobacteria</taxon>
        <taxon>Candidatus Competibacteraceae</taxon>
        <taxon>Candidatus Contendibacter</taxon>
    </lineage>
</organism>
<dbReference type="RefSeq" id="WP_034430866.1">
    <property type="nucleotide sequence ID" value="NZ_CBTK010000041.1"/>
</dbReference>